<proteinExistence type="predicted"/>
<dbReference type="RefSeq" id="WP_016401514.1">
    <property type="nucleotide sequence ID" value="NZ_BARX01000010.1"/>
</dbReference>
<protein>
    <submittedName>
        <fullName evidence="2">Uncharacterized protein</fullName>
    </submittedName>
</protein>
<dbReference type="Pfam" id="PF11279">
    <property type="entry name" value="DUF3080"/>
    <property type="match status" value="1"/>
</dbReference>
<evidence type="ECO:0000256" key="1">
    <source>
        <dbReference type="SAM" id="Phobius"/>
    </source>
</evidence>
<keyword evidence="1" id="KW-0812">Transmembrane</keyword>
<reference evidence="2" key="1">
    <citation type="journal article" date="2013" name="Genome Announc.">
        <title>Draft Genome Sequence of Agarivorans albus Strain MKT 106T, an Agarolytic Marine Bacterium.</title>
        <authorList>
            <person name="Yasuike M."/>
            <person name="Nakamura Y."/>
            <person name="Kai W."/>
            <person name="Fujiwara A."/>
            <person name="Fukui Y."/>
            <person name="Satomi M."/>
            <person name="Sano M."/>
        </authorList>
    </citation>
    <scope>NUCLEOTIDE SEQUENCE [LARGE SCALE GENOMIC DNA]</scope>
</reference>
<dbReference type="InterPro" id="IPR021431">
    <property type="entry name" value="DUF3080"/>
</dbReference>
<accession>R9PT38</accession>
<keyword evidence="3" id="KW-1185">Reference proteome</keyword>
<evidence type="ECO:0000313" key="2">
    <source>
        <dbReference type="EMBL" id="GAD01746.1"/>
    </source>
</evidence>
<comment type="caution">
    <text evidence="2">The sequence shown here is derived from an EMBL/GenBank/DDBJ whole genome shotgun (WGS) entry which is preliminary data.</text>
</comment>
<name>R9PT38_AGAAL</name>
<dbReference type="AlphaFoldDB" id="R9PT38"/>
<organism evidence="2 3">
    <name type="scientific">Agarivorans albus MKT 106</name>
    <dbReference type="NCBI Taxonomy" id="1331007"/>
    <lineage>
        <taxon>Bacteria</taxon>
        <taxon>Pseudomonadati</taxon>
        <taxon>Pseudomonadota</taxon>
        <taxon>Gammaproteobacteria</taxon>
        <taxon>Alteromonadales</taxon>
        <taxon>Alteromonadaceae</taxon>
        <taxon>Agarivorans</taxon>
    </lineage>
</organism>
<dbReference type="OrthoDB" id="5760979at2"/>
<evidence type="ECO:0000313" key="3">
    <source>
        <dbReference type="Proteomes" id="UP000014461"/>
    </source>
</evidence>
<dbReference type="Proteomes" id="UP000014461">
    <property type="component" value="Unassembled WGS sequence"/>
</dbReference>
<feature type="transmembrane region" description="Helical" evidence="1">
    <location>
        <begin position="6"/>
        <end position="26"/>
    </location>
</feature>
<dbReference type="EMBL" id="BARX01000010">
    <property type="protein sequence ID" value="GAD01746.1"/>
    <property type="molecule type" value="Genomic_DNA"/>
</dbReference>
<sequence length="330" mass="37472">MSKKQLVVYSFLALGIGAFSYGLIYWQKPLSERLFQDYSSRLNRVLSISIKAPKQTPSLPQIYWRDYLKKEPELSLSLLDSITLKHCGLDQLVFEKNSSLGKHASADYTLVWHIDLITGLQTCLANNHLDAQLKASLQHILETKRAVINVYWHNFLVNELSIRHLWSSQQAIGKNPLPSYRALATNLTELSHIHGELVTSHSINKKQLLRLSEKLQKGASILALLQELNATSAWLNKVTMALDARQFSCQESKAEYDILRNILTKVYTANVQDYLAELDQSANAVINSLSPLMQQSHAELLARASAIHLEFKQANRKHVKQWKQILDSCT</sequence>
<dbReference type="STRING" id="1331007.AALB_1826"/>
<gene>
    <name evidence="2" type="ORF">AALB_1826</name>
</gene>
<keyword evidence="1" id="KW-1133">Transmembrane helix</keyword>
<keyword evidence="1" id="KW-0472">Membrane</keyword>